<dbReference type="InterPro" id="IPR000172">
    <property type="entry name" value="GMC_OxRdtase_N"/>
</dbReference>
<accession>A0ABV6LY59</accession>
<dbReference type="Gene3D" id="3.30.410.40">
    <property type="match status" value="1"/>
</dbReference>
<dbReference type="PROSITE" id="PS00624">
    <property type="entry name" value="GMC_OXRED_2"/>
    <property type="match status" value="1"/>
</dbReference>
<dbReference type="InterPro" id="IPR036188">
    <property type="entry name" value="FAD/NAD-bd_sf"/>
</dbReference>
<comment type="similarity">
    <text evidence="2">Belongs to the GMC oxidoreductase family.</text>
</comment>
<keyword evidence="3" id="KW-0285">Flavoprotein</keyword>
<comment type="caution">
    <text evidence="6">The sequence shown here is derived from an EMBL/GenBank/DDBJ whole genome shotgun (WGS) entry which is preliminary data.</text>
</comment>
<dbReference type="InterPro" id="IPR012132">
    <property type="entry name" value="GMC_OxRdtase"/>
</dbReference>
<keyword evidence="7" id="KW-1185">Reference proteome</keyword>
<comment type="cofactor">
    <cofactor evidence="1">
        <name>FAD</name>
        <dbReference type="ChEBI" id="CHEBI:57692"/>
    </cofactor>
</comment>
<organism evidence="6 7">
    <name type="scientific">Phytohabitans kaempferiae</name>
    <dbReference type="NCBI Taxonomy" id="1620943"/>
    <lineage>
        <taxon>Bacteria</taxon>
        <taxon>Bacillati</taxon>
        <taxon>Actinomycetota</taxon>
        <taxon>Actinomycetes</taxon>
        <taxon>Micromonosporales</taxon>
        <taxon>Micromonosporaceae</taxon>
    </lineage>
</organism>
<dbReference type="PIRSF" id="PIRSF000137">
    <property type="entry name" value="Alcohol_oxidase"/>
    <property type="match status" value="1"/>
</dbReference>
<evidence type="ECO:0000313" key="6">
    <source>
        <dbReference type="EMBL" id="MFC0527377.1"/>
    </source>
</evidence>
<dbReference type="PANTHER" id="PTHR11552">
    <property type="entry name" value="GLUCOSE-METHANOL-CHOLINE GMC OXIDOREDUCTASE"/>
    <property type="match status" value="1"/>
</dbReference>
<dbReference type="SUPFAM" id="SSF54373">
    <property type="entry name" value="FAD-linked reductases, C-terminal domain"/>
    <property type="match status" value="1"/>
</dbReference>
<feature type="domain" description="Glucose-methanol-choline oxidoreductase N-terminal" evidence="5">
    <location>
        <begin position="268"/>
        <end position="282"/>
    </location>
</feature>
<proteinExistence type="inferred from homology"/>
<protein>
    <submittedName>
        <fullName evidence="6">GMC family oxidoreductase</fullName>
    </submittedName>
</protein>
<gene>
    <name evidence="6" type="ORF">ACFFIA_06870</name>
</gene>
<dbReference type="Proteomes" id="UP001589867">
    <property type="component" value="Unassembled WGS sequence"/>
</dbReference>
<dbReference type="RefSeq" id="WP_377247172.1">
    <property type="nucleotide sequence ID" value="NZ_JBHLUH010000009.1"/>
</dbReference>
<dbReference type="Pfam" id="PF00732">
    <property type="entry name" value="GMC_oxred_N"/>
    <property type="match status" value="1"/>
</dbReference>
<keyword evidence="4" id="KW-0274">FAD</keyword>
<dbReference type="EMBL" id="JBHLUH010000009">
    <property type="protein sequence ID" value="MFC0527377.1"/>
    <property type="molecule type" value="Genomic_DNA"/>
</dbReference>
<dbReference type="InterPro" id="IPR007867">
    <property type="entry name" value="GMC_OxRtase_C"/>
</dbReference>
<sequence length="529" mass="56736">MSESAEPTSGPRYDVIIVGAGAAGAVLGSRLSENPARRVLLLEAGPDYRSVDQPAEMASPNPFNLLLDPKLQATFMYPDLKARRTRSQEHRVYWRGKGAGGSTAVNGQIAIRGVLGTFDRWAEAGCVGWSTADVLPFFNRLEDDPIEASYHGSGGPIPIYRAPVDRWGWVDLALRDAAMGLGYQWNEDVNAPGAEGVCAYPINSREGRRVSVNDGYLEPARGRNNLTILGDATVDTVIFQDRTAVGVRTVIGRQRIDFHAPLVVLAAGAIHSPAILQRSGIGPAENLAQLGIDVRADLPVGQGFFDHPFCRIELKLKPNFRVTDPDARHTNCCLRIGSGADHSAGDDLLVVAMNHGGVGVEIDAAQFGEAMINLLLMETKSRGTISLDSTDPLAPPVVEENMLDDPSDLERMSRGYRHLGLLASQEPFRVITDGALLGNSDLPLSWLASARDVELEDFLLNQASDAQHGAGGCCMGPAGTGVVDSACRVYGFDGLRVVDASIMPLDCRANTNLTTIMIGEKMANDLAKV</sequence>
<dbReference type="PANTHER" id="PTHR11552:SF147">
    <property type="entry name" value="CHOLINE DEHYDROGENASE, MITOCHONDRIAL"/>
    <property type="match status" value="1"/>
</dbReference>
<evidence type="ECO:0000259" key="5">
    <source>
        <dbReference type="PROSITE" id="PS00624"/>
    </source>
</evidence>
<evidence type="ECO:0000256" key="1">
    <source>
        <dbReference type="ARBA" id="ARBA00001974"/>
    </source>
</evidence>
<name>A0ABV6LY59_9ACTN</name>
<evidence type="ECO:0000313" key="7">
    <source>
        <dbReference type="Proteomes" id="UP001589867"/>
    </source>
</evidence>
<evidence type="ECO:0000256" key="2">
    <source>
        <dbReference type="ARBA" id="ARBA00010790"/>
    </source>
</evidence>
<dbReference type="Pfam" id="PF05199">
    <property type="entry name" value="GMC_oxred_C"/>
    <property type="match status" value="1"/>
</dbReference>
<reference evidence="6 7" key="1">
    <citation type="submission" date="2024-09" db="EMBL/GenBank/DDBJ databases">
        <authorList>
            <person name="Sun Q."/>
            <person name="Mori K."/>
        </authorList>
    </citation>
    <scope>NUCLEOTIDE SEQUENCE [LARGE SCALE GENOMIC DNA]</scope>
    <source>
        <strain evidence="6 7">TBRC 3947</strain>
    </source>
</reference>
<evidence type="ECO:0000256" key="4">
    <source>
        <dbReference type="ARBA" id="ARBA00022827"/>
    </source>
</evidence>
<dbReference type="Gene3D" id="3.50.50.60">
    <property type="entry name" value="FAD/NAD(P)-binding domain"/>
    <property type="match status" value="1"/>
</dbReference>
<dbReference type="SUPFAM" id="SSF51905">
    <property type="entry name" value="FAD/NAD(P)-binding domain"/>
    <property type="match status" value="1"/>
</dbReference>
<evidence type="ECO:0000256" key="3">
    <source>
        <dbReference type="ARBA" id="ARBA00022630"/>
    </source>
</evidence>